<organism evidence="2 3">
    <name type="scientific">Letharia lupina</name>
    <dbReference type="NCBI Taxonomy" id="560253"/>
    <lineage>
        <taxon>Eukaryota</taxon>
        <taxon>Fungi</taxon>
        <taxon>Dikarya</taxon>
        <taxon>Ascomycota</taxon>
        <taxon>Pezizomycotina</taxon>
        <taxon>Lecanoromycetes</taxon>
        <taxon>OSLEUM clade</taxon>
        <taxon>Lecanoromycetidae</taxon>
        <taxon>Lecanorales</taxon>
        <taxon>Lecanorineae</taxon>
        <taxon>Parmeliaceae</taxon>
        <taxon>Letharia</taxon>
    </lineage>
</organism>
<reference evidence="2 3" key="1">
    <citation type="journal article" date="2020" name="Genomics">
        <title>Complete, high-quality genomes from long-read metagenomic sequencing of two wolf lichen thalli reveals enigmatic genome architecture.</title>
        <authorList>
            <person name="McKenzie S.K."/>
            <person name="Walston R.F."/>
            <person name="Allen J.L."/>
        </authorList>
    </citation>
    <scope>NUCLEOTIDE SEQUENCE [LARGE SCALE GENOMIC DNA]</scope>
    <source>
        <strain evidence="2">WasteWater1</strain>
    </source>
</reference>
<evidence type="ECO:0000313" key="3">
    <source>
        <dbReference type="Proteomes" id="UP000593566"/>
    </source>
</evidence>
<name>A0A8H6FBP8_9LECA</name>
<sequence>MSVKTVMRTIITGYACRVEHAVSKEFRWEEHLDLISHAVLTMSSGFKLQYLALLRTLARRQSWNAMLNPVSPLFFSIALTTSASFIPLPASIHLTEPGLAVGNVSLNADVPDPRFSITPIFEVPLLPTDPCLMTFLYFMSEIAYGDFTQRQPPKTYRVPGYDEVEIVTGTAMTARFLIWGAWLAMEYMINNSLFRNALWTLRWQQTILGTIKIQASTPRLSLPGSSNVQRFGTTPSTENGTTNPGATIGDPNISNNSLDARFVVSIDSFADGKPLTKYEGFMVCYTGLLYCAQQPTTAPIRSFDTRSPIGDVSLHMYPFGPGLTYAYIIRTLTHIPLYLLRDPRGFREVNFELGLDGAVCARGAITKGRV</sequence>
<dbReference type="RefSeq" id="XP_037151379.1">
    <property type="nucleotide sequence ID" value="XM_037292840.1"/>
</dbReference>
<comment type="caution">
    <text evidence="2">The sequence shown here is derived from an EMBL/GenBank/DDBJ whole genome shotgun (WGS) entry which is preliminary data.</text>
</comment>
<evidence type="ECO:0000313" key="2">
    <source>
        <dbReference type="EMBL" id="KAF6221944.1"/>
    </source>
</evidence>
<dbReference type="GeneID" id="59330326"/>
<protein>
    <submittedName>
        <fullName evidence="2">Uncharacterized protein</fullName>
    </submittedName>
</protein>
<feature type="compositionally biased region" description="Polar residues" evidence="1">
    <location>
        <begin position="224"/>
        <end position="245"/>
    </location>
</feature>
<feature type="region of interest" description="Disordered" evidence="1">
    <location>
        <begin position="224"/>
        <end position="250"/>
    </location>
</feature>
<accession>A0A8H6FBP8</accession>
<dbReference type="Proteomes" id="UP000593566">
    <property type="component" value="Unassembled WGS sequence"/>
</dbReference>
<dbReference type="EMBL" id="JACCJB010000013">
    <property type="protein sequence ID" value="KAF6221944.1"/>
    <property type="molecule type" value="Genomic_DNA"/>
</dbReference>
<dbReference type="AlphaFoldDB" id="A0A8H6FBP8"/>
<keyword evidence="3" id="KW-1185">Reference proteome</keyword>
<evidence type="ECO:0000256" key="1">
    <source>
        <dbReference type="SAM" id="MobiDB-lite"/>
    </source>
</evidence>
<gene>
    <name evidence="2" type="ORF">HO133_001912</name>
</gene>
<proteinExistence type="predicted"/>